<feature type="compositionally biased region" description="Low complexity" evidence="1">
    <location>
        <begin position="607"/>
        <end position="622"/>
    </location>
</feature>
<feature type="compositionally biased region" description="Basic and acidic residues" evidence="1">
    <location>
        <begin position="642"/>
        <end position="659"/>
    </location>
</feature>
<feature type="compositionally biased region" description="Basic and acidic residues" evidence="1">
    <location>
        <begin position="364"/>
        <end position="373"/>
    </location>
</feature>
<feature type="compositionally biased region" description="Basic residues" evidence="1">
    <location>
        <begin position="374"/>
        <end position="388"/>
    </location>
</feature>
<reference evidence="3" key="2">
    <citation type="submission" date="2025-08" db="UniProtKB">
        <authorList>
            <consortium name="Ensembl"/>
        </authorList>
    </citation>
    <scope>IDENTIFICATION</scope>
</reference>
<feature type="domain" description="DUF4685" evidence="2">
    <location>
        <begin position="354"/>
        <end position="474"/>
    </location>
</feature>
<feature type="compositionally biased region" description="Polar residues" evidence="1">
    <location>
        <begin position="724"/>
        <end position="737"/>
    </location>
</feature>
<feature type="compositionally biased region" description="Low complexity" evidence="1">
    <location>
        <begin position="495"/>
        <end position="508"/>
    </location>
</feature>
<dbReference type="PANTHER" id="PTHR14102:SF12">
    <property type="entry name" value="CDNA SEQUENCE BC034090"/>
    <property type="match status" value="1"/>
</dbReference>
<dbReference type="AlphaFoldDB" id="A0A8C0RBU7"/>
<feature type="compositionally biased region" description="Acidic residues" evidence="1">
    <location>
        <begin position="890"/>
        <end position="900"/>
    </location>
</feature>
<feature type="compositionally biased region" description="Pro residues" evidence="1">
    <location>
        <begin position="166"/>
        <end position="175"/>
    </location>
</feature>
<proteinExistence type="predicted"/>
<feature type="region of interest" description="Disordered" evidence="1">
    <location>
        <begin position="27"/>
        <end position="49"/>
    </location>
</feature>
<feature type="compositionally biased region" description="Polar residues" evidence="1">
    <location>
        <begin position="828"/>
        <end position="837"/>
    </location>
</feature>
<accession>A0A8C0RBU7</accession>
<feature type="compositionally biased region" description="Polar residues" evidence="1">
    <location>
        <begin position="745"/>
        <end position="754"/>
    </location>
</feature>
<dbReference type="Proteomes" id="UP000694429">
    <property type="component" value="Chromosome 7"/>
</dbReference>
<evidence type="ECO:0000313" key="4">
    <source>
        <dbReference type="Proteomes" id="UP000694429"/>
    </source>
</evidence>
<name>A0A8C0RBU7_CANLF</name>
<feature type="compositionally biased region" description="Low complexity" evidence="1">
    <location>
        <begin position="920"/>
        <end position="933"/>
    </location>
</feature>
<dbReference type="Pfam" id="PF15737">
    <property type="entry name" value="DUF4685"/>
    <property type="match status" value="1"/>
</dbReference>
<reference evidence="3" key="1">
    <citation type="submission" date="2019-03" db="EMBL/GenBank/DDBJ databases">
        <authorList>
            <person name="Warren W.C."/>
            <person name="Johnson G.S."/>
        </authorList>
    </citation>
    <scope>NUCLEOTIDE SEQUENCE [LARGE SCALE GENOMIC DNA]</scope>
    <source>
        <strain evidence="3">Basenji</strain>
    </source>
</reference>
<feature type="region of interest" description="Disordered" evidence="1">
    <location>
        <begin position="327"/>
        <end position="865"/>
    </location>
</feature>
<dbReference type="InterPro" id="IPR051741">
    <property type="entry name" value="PAR6_homolog"/>
</dbReference>
<feature type="compositionally biased region" description="Polar residues" evidence="1">
    <location>
        <begin position="345"/>
        <end position="355"/>
    </location>
</feature>
<feature type="region of interest" description="Disordered" evidence="1">
    <location>
        <begin position="883"/>
        <end position="933"/>
    </location>
</feature>
<feature type="compositionally biased region" description="Low complexity" evidence="1">
    <location>
        <begin position="547"/>
        <end position="561"/>
    </location>
</feature>
<dbReference type="InterPro" id="IPR032756">
    <property type="entry name" value="DUF4685"/>
</dbReference>
<feature type="region of interest" description="Disordered" evidence="1">
    <location>
        <begin position="153"/>
        <end position="226"/>
    </location>
</feature>
<protein>
    <recommendedName>
        <fullName evidence="2">DUF4685 domain-containing protein</fullName>
    </recommendedName>
</protein>
<evidence type="ECO:0000256" key="1">
    <source>
        <dbReference type="SAM" id="MobiDB-lite"/>
    </source>
</evidence>
<feature type="region of interest" description="Disordered" evidence="1">
    <location>
        <begin position="1017"/>
        <end position="1042"/>
    </location>
</feature>
<feature type="compositionally biased region" description="Basic and acidic residues" evidence="1">
    <location>
        <begin position="450"/>
        <end position="469"/>
    </location>
</feature>
<feature type="region of interest" description="Disordered" evidence="1">
    <location>
        <begin position="99"/>
        <end position="136"/>
    </location>
</feature>
<sequence length="1117" mass="117845">HLITECLERSPALGGDLGTQIGSATASSMEMTSAVERGGPEPQLDNGHLPRPWSCSLENRTPGLLTPQHPRAWGLQLQGPSVLESKVRALKEQMMAGKPGLSPCLASHEQPPKKPKCRRVKVGGAGPLSEGSSLPEAEVVLPAQSLTCGQLDGEVNKEEPARNRGPRPPRPPSPGPECWNGRSPWPPEAVQALPDNEHCLLPGPGSLQESPVHRVTPGQPGGPGPCNKITVMPNLRKGRSYTLQDGLIMGGDLDNLSLTCEEDFVPRPALLGGLWRAGDLGALGTGGSPLSLSDRVERNRLLLQEMLNVGGQAPPNVGIPAWTPSWDRGVPPERPAGDVDWDSGISLQDSEQNRTFGPKPESVLSHRHEEAKHLLQRARMKARTRPLRASHDIVPTVARGSRDDRSSPAPDPRTPQACRGSPQNGHTSDSSSGESSSGRWPRRGASPSRVRFEDESARDAESRYLERLQQRQRPAASRGPPRSEPDLGRYGRGGLARSDGAGALGRLLGRLERGAVPAPPPRTCRACGSRTDAPAQASPDPRALREAVQAAQAAQAVPAQPLSSRAAPRREEADSAPDSTDTSDGCRTDGEEAGPSRPSRARGQGRGSSPRLRGSRPRGGPSWLRKAGPELPWGAAAPHHLPGVDHAEGAAEVRVREGRGQVPEGTLSPREDAFAKPPVPESKRPSLGSQWQPGPATAYPPAPSMKRGPGSPGRQTPAAESPESLETISASSLQQSHAEAPALRQAQQPTSSFSPEAWVPTPPSSRKVTSPVSHRKAALAGPRRLSEPGEPADTPLPLSRSVIPRTCERSPAQTQPHGPAVRQPLLALSTNNCNNSVPPGPQESWGGAVPEGKAEEGPCSQESRGVQGFLGSAAVGTVSSMSITLSLTSEEPESSQEPEGDLPRTELMTGARALTAEGGSAAPSDRSKKSSSSLASTLGLKKLFSALGQGTRPKLGKARSYSVEQLQSPAAWPGITPLLPQSEESVSPSHQHRKAASFQNLHSLLSGKGDRSSLYMVGEPGEHSAAGRPAKASSGRALSVEDVSAPSQVRTVGRVVEVFPDGTTQLQLQRSPEGTFGFCVASGNGRRDSGMPPPLSGLHIPGTLANRFWLWSFPVCG</sequence>
<organism evidence="3 4">
    <name type="scientific">Canis lupus familiaris</name>
    <name type="common">Dog</name>
    <name type="synonym">Canis familiaris</name>
    <dbReference type="NCBI Taxonomy" id="9615"/>
    <lineage>
        <taxon>Eukaryota</taxon>
        <taxon>Metazoa</taxon>
        <taxon>Chordata</taxon>
        <taxon>Craniata</taxon>
        <taxon>Vertebrata</taxon>
        <taxon>Euteleostomi</taxon>
        <taxon>Mammalia</taxon>
        <taxon>Eutheria</taxon>
        <taxon>Laurasiatheria</taxon>
        <taxon>Carnivora</taxon>
        <taxon>Caniformia</taxon>
        <taxon>Canidae</taxon>
        <taxon>Canis</taxon>
    </lineage>
</organism>
<dbReference type="Ensembl" id="ENSCAFT00030006490.1">
    <property type="protein sequence ID" value="ENSCAFP00030005698.1"/>
    <property type="gene ID" value="ENSCAFG00030003476.1"/>
</dbReference>
<feature type="compositionally biased region" description="Low complexity" evidence="1">
    <location>
        <begin position="428"/>
        <end position="438"/>
    </location>
</feature>
<evidence type="ECO:0000259" key="2">
    <source>
        <dbReference type="Pfam" id="PF15737"/>
    </source>
</evidence>
<dbReference type="PANTHER" id="PTHR14102">
    <property type="entry name" value="PAR-6-RELATED"/>
    <property type="match status" value="1"/>
</dbReference>
<evidence type="ECO:0000313" key="3">
    <source>
        <dbReference type="Ensembl" id="ENSCAFP00030005698.1"/>
    </source>
</evidence>